<dbReference type="EMBL" id="AOMT01000009">
    <property type="protein sequence ID" value="KDN25598.1"/>
    <property type="molecule type" value="Genomic_DNA"/>
</dbReference>
<feature type="domain" description="HNH nuclease" evidence="1">
    <location>
        <begin position="27"/>
        <end position="80"/>
    </location>
</feature>
<dbReference type="GO" id="GO:0004519">
    <property type="term" value="F:endonuclease activity"/>
    <property type="evidence" value="ECO:0007669"/>
    <property type="project" value="InterPro"/>
</dbReference>
<sequence length="157" mass="18526">MSMTPSRAKNAIGRSLSQIIFGYPTTSDKRQIWQYFNHRCAYFDCQITERSGHLDHLIPISDGGTNHKHNFVLACRHCNGDEKREQDWVLFLTLKCQNLPKSVFQKRYEKIQSWYNQKDCQIMDLRIQQEMNNIINQAKQDFDNAVAKMRELKKGIK</sequence>
<evidence type="ECO:0000313" key="3">
    <source>
        <dbReference type="Proteomes" id="UP000035860"/>
    </source>
</evidence>
<proteinExistence type="predicted"/>
<dbReference type="AlphaFoldDB" id="A0A066UN24"/>
<dbReference type="InterPro" id="IPR003615">
    <property type="entry name" value="HNH_nuc"/>
</dbReference>
<dbReference type="CDD" id="cd00085">
    <property type="entry name" value="HNHc"/>
    <property type="match status" value="1"/>
</dbReference>
<name>A0A066UN24_9GAMM</name>
<dbReference type="PANTHER" id="PTHR33877:SF1">
    <property type="entry name" value="TYPE IV METHYL-DIRECTED RESTRICTION ENZYME ECOKMCRA"/>
    <property type="match status" value="1"/>
</dbReference>
<organism evidence="2 3">
    <name type="scientific">Moraxella bovoculi 237</name>
    <dbReference type="NCBI Taxonomy" id="743974"/>
    <lineage>
        <taxon>Bacteria</taxon>
        <taxon>Pseudomonadati</taxon>
        <taxon>Pseudomonadota</taxon>
        <taxon>Gammaproteobacteria</taxon>
        <taxon>Moraxellales</taxon>
        <taxon>Moraxellaceae</taxon>
        <taxon>Moraxella</taxon>
    </lineage>
</organism>
<evidence type="ECO:0000313" key="2">
    <source>
        <dbReference type="EMBL" id="KDN25598.1"/>
    </source>
</evidence>
<dbReference type="eggNOG" id="COG1403">
    <property type="taxonomic scope" value="Bacteria"/>
</dbReference>
<protein>
    <recommendedName>
        <fullName evidence="1">HNH nuclease domain-containing protein</fullName>
    </recommendedName>
</protein>
<dbReference type="SMART" id="SM00507">
    <property type="entry name" value="HNHc"/>
    <property type="match status" value="1"/>
</dbReference>
<dbReference type="GO" id="GO:0008270">
    <property type="term" value="F:zinc ion binding"/>
    <property type="evidence" value="ECO:0007669"/>
    <property type="project" value="InterPro"/>
</dbReference>
<dbReference type="Pfam" id="PF01844">
    <property type="entry name" value="HNH"/>
    <property type="match status" value="1"/>
</dbReference>
<reference evidence="2 3" key="1">
    <citation type="journal article" date="2014" name="Genome Announc.">
        <title>Draft Genome Sequence of Moraxella bovoculi Strain 237T (ATCC BAA-1259T) Isolated from a Calf with Infectious Bovine Keratoconjunctivitis.</title>
        <authorList>
            <person name="Calcutt M.J."/>
            <person name="Foecking M.F."/>
            <person name="Martin N.T."/>
            <person name="Mhlanga-Mutangadura T."/>
            <person name="Reilly T.J."/>
        </authorList>
    </citation>
    <scope>NUCLEOTIDE SEQUENCE [LARGE SCALE GENOMIC DNA]</scope>
    <source>
        <strain evidence="2 3">237</strain>
    </source>
</reference>
<evidence type="ECO:0000259" key="1">
    <source>
        <dbReference type="SMART" id="SM00507"/>
    </source>
</evidence>
<dbReference type="GO" id="GO:0003676">
    <property type="term" value="F:nucleic acid binding"/>
    <property type="evidence" value="ECO:0007669"/>
    <property type="project" value="InterPro"/>
</dbReference>
<keyword evidence="3" id="KW-1185">Reference proteome</keyword>
<dbReference type="Gene3D" id="1.10.30.50">
    <property type="match status" value="1"/>
</dbReference>
<gene>
    <name evidence="2" type="ORF">MBO_03012</name>
</gene>
<dbReference type="InterPro" id="IPR002711">
    <property type="entry name" value="HNH"/>
</dbReference>
<dbReference type="Proteomes" id="UP000035860">
    <property type="component" value="Unassembled WGS sequence"/>
</dbReference>
<dbReference type="PANTHER" id="PTHR33877">
    <property type="entry name" value="SLL1193 PROTEIN"/>
    <property type="match status" value="1"/>
</dbReference>
<dbReference type="InterPro" id="IPR052892">
    <property type="entry name" value="NA-targeting_endonuclease"/>
</dbReference>
<comment type="caution">
    <text evidence="2">The sequence shown here is derived from an EMBL/GenBank/DDBJ whole genome shotgun (WGS) entry which is preliminary data.</text>
</comment>
<accession>A0A066UN24</accession>